<dbReference type="Pfam" id="PF23563">
    <property type="entry name" value="TRIP13_N"/>
    <property type="match status" value="1"/>
</dbReference>
<dbReference type="GO" id="GO:0005694">
    <property type="term" value="C:chromosome"/>
    <property type="evidence" value="ECO:0007669"/>
    <property type="project" value="TreeGrafter"/>
</dbReference>
<comment type="caution">
    <text evidence="9">The sequence shown here is derived from an EMBL/GenBank/DDBJ whole genome shotgun (WGS) entry which is preliminary data.</text>
</comment>
<dbReference type="AlphaFoldDB" id="A0A2G2VGR7"/>
<gene>
    <name evidence="9" type="ORF">CQW23_28476</name>
</gene>
<evidence type="ECO:0000313" key="9">
    <source>
        <dbReference type="EMBL" id="PHT32139.1"/>
    </source>
</evidence>
<keyword evidence="10" id="KW-1185">Reference proteome</keyword>
<dbReference type="InterPro" id="IPR001270">
    <property type="entry name" value="ClpA/B"/>
</dbReference>
<evidence type="ECO:0000256" key="4">
    <source>
        <dbReference type="ARBA" id="ARBA00022840"/>
    </source>
</evidence>
<protein>
    <recommendedName>
        <fullName evidence="2 7">Pachytene checkpoint protein 2 homolog</fullName>
    </recommendedName>
</protein>
<evidence type="ECO:0000256" key="7">
    <source>
        <dbReference type="RuleBase" id="RU369050"/>
    </source>
</evidence>
<keyword evidence="3 6" id="KW-0547">Nucleotide-binding</keyword>
<dbReference type="CDD" id="cd19508">
    <property type="entry name" value="RecA-like_Pch2-like"/>
    <property type="match status" value="1"/>
</dbReference>
<dbReference type="SMART" id="SM00382">
    <property type="entry name" value="AAA"/>
    <property type="match status" value="1"/>
</dbReference>
<dbReference type="GO" id="GO:0005524">
    <property type="term" value="F:ATP binding"/>
    <property type="evidence" value="ECO:0007669"/>
    <property type="project" value="UniProtKB-KW"/>
</dbReference>
<name>A0A2G2VGR7_CAPBA</name>
<dbReference type="SUPFAM" id="SSF52540">
    <property type="entry name" value="P-loop containing nucleoside triphosphate hydrolases"/>
    <property type="match status" value="1"/>
</dbReference>
<dbReference type="Proteomes" id="UP000224567">
    <property type="component" value="Unassembled WGS sequence"/>
</dbReference>
<dbReference type="PRINTS" id="PR00300">
    <property type="entry name" value="CLPPROTEASEA"/>
</dbReference>
<dbReference type="EMBL" id="MLFT02000012">
    <property type="protein sequence ID" value="PHT32139.1"/>
    <property type="molecule type" value="Genomic_DNA"/>
</dbReference>
<dbReference type="STRING" id="33114.A0A2G2VGR7"/>
<dbReference type="OrthoDB" id="10042665at2759"/>
<dbReference type="GO" id="GO:0005634">
    <property type="term" value="C:nucleus"/>
    <property type="evidence" value="ECO:0007669"/>
    <property type="project" value="UniProtKB-SubCell"/>
</dbReference>
<evidence type="ECO:0000256" key="5">
    <source>
        <dbReference type="ARBA" id="ARBA00023254"/>
    </source>
</evidence>
<dbReference type="InterPro" id="IPR058249">
    <property type="entry name" value="Pch2_C"/>
</dbReference>
<dbReference type="PANTHER" id="PTHR45991:SF1">
    <property type="entry name" value="PACHYTENE CHECKPOINT PROTEIN 2 HOMOLOG"/>
    <property type="match status" value="1"/>
</dbReference>
<evidence type="ECO:0000256" key="2">
    <source>
        <dbReference type="ARBA" id="ARBA00022364"/>
    </source>
</evidence>
<dbReference type="Gene3D" id="3.40.50.300">
    <property type="entry name" value="P-loop containing nucleotide triphosphate hydrolases"/>
    <property type="match status" value="1"/>
</dbReference>
<evidence type="ECO:0000313" key="10">
    <source>
        <dbReference type="Proteomes" id="UP000224567"/>
    </source>
</evidence>
<reference evidence="10" key="2">
    <citation type="journal article" date="2017" name="J. Anim. Genet.">
        <title>Multiple reference genome sequences of hot pepper reveal the massive evolution of plant disease resistance genes by retroduplication.</title>
        <authorList>
            <person name="Kim S."/>
            <person name="Park J."/>
            <person name="Yeom S.-I."/>
            <person name="Kim Y.-M."/>
            <person name="Seo E."/>
            <person name="Kim K.-T."/>
            <person name="Kim M.-S."/>
            <person name="Lee J.M."/>
            <person name="Cheong K."/>
            <person name="Shin H.-S."/>
            <person name="Kim S.-B."/>
            <person name="Han K."/>
            <person name="Lee J."/>
            <person name="Park M."/>
            <person name="Lee H.-A."/>
            <person name="Lee H.-Y."/>
            <person name="Lee Y."/>
            <person name="Oh S."/>
            <person name="Lee J.H."/>
            <person name="Choi E."/>
            <person name="Choi E."/>
            <person name="Lee S.E."/>
            <person name="Jeon J."/>
            <person name="Kim H."/>
            <person name="Choi G."/>
            <person name="Song H."/>
            <person name="Lee J."/>
            <person name="Lee S.-C."/>
            <person name="Kwon J.-K."/>
            <person name="Lee H.-Y."/>
            <person name="Koo N."/>
            <person name="Hong Y."/>
            <person name="Kim R.W."/>
            <person name="Kang W.-H."/>
            <person name="Huh J.H."/>
            <person name="Kang B.-C."/>
            <person name="Yang T.-J."/>
            <person name="Lee Y.-H."/>
            <person name="Bennetzen J.L."/>
            <person name="Choi D."/>
        </authorList>
    </citation>
    <scope>NUCLEOTIDE SEQUENCE [LARGE SCALE GENOMIC DNA]</scope>
    <source>
        <strain evidence="10">cv. PBC81</strain>
    </source>
</reference>
<keyword evidence="7" id="KW-0539">Nucleus</keyword>
<dbReference type="GO" id="GO:0051598">
    <property type="term" value="P:meiotic recombination checkpoint signaling"/>
    <property type="evidence" value="ECO:0007669"/>
    <property type="project" value="TreeGrafter"/>
</dbReference>
<dbReference type="FunFam" id="3.40.50.300:FF:000680">
    <property type="entry name" value="pachytene checkpoint protein 2 homolog"/>
    <property type="match status" value="1"/>
</dbReference>
<dbReference type="PANTHER" id="PTHR45991">
    <property type="entry name" value="PACHYTENE CHECKPOINT PROTEIN 2"/>
    <property type="match status" value="1"/>
</dbReference>
<comment type="function">
    <text evidence="7">Plays a key role in chromosome recombination during meiosis.</text>
</comment>
<keyword evidence="5 7" id="KW-0469">Meiosis</keyword>
<comment type="similarity">
    <text evidence="1 7">Belongs to the AAA ATPase family. PCH2 subfamily.</text>
</comment>
<evidence type="ECO:0000256" key="1">
    <source>
        <dbReference type="ARBA" id="ARBA00007271"/>
    </source>
</evidence>
<organism evidence="9 10">
    <name type="scientific">Capsicum baccatum</name>
    <name type="common">Peruvian pepper</name>
    <dbReference type="NCBI Taxonomy" id="33114"/>
    <lineage>
        <taxon>Eukaryota</taxon>
        <taxon>Viridiplantae</taxon>
        <taxon>Streptophyta</taxon>
        <taxon>Embryophyta</taxon>
        <taxon>Tracheophyta</taxon>
        <taxon>Spermatophyta</taxon>
        <taxon>Magnoliopsida</taxon>
        <taxon>eudicotyledons</taxon>
        <taxon>Gunneridae</taxon>
        <taxon>Pentapetalae</taxon>
        <taxon>asterids</taxon>
        <taxon>lamiids</taxon>
        <taxon>Solanales</taxon>
        <taxon>Solanaceae</taxon>
        <taxon>Solanoideae</taxon>
        <taxon>Capsiceae</taxon>
        <taxon>Capsicum</taxon>
    </lineage>
</organism>
<evidence type="ECO:0000259" key="8">
    <source>
        <dbReference type="SMART" id="SM00382"/>
    </source>
</evidence>
<feature type="domain" description="AAA+ ATPase" evidence="8">
    <location>
        <begin position="191"/>
        <end position="343"/>
    </location>
</feature>
<dbReference type="GO" id="GO:0016887">
    <property type="term" value="F:ATP hydrolysis activity"/>
    <property type="evidence" value="ECO:0007669"/>
    <property type="project" value="InterPro"/>
</dbReference>
<dbReference type="InterPro" id="IPR003960">
    <property type="entry name" value="ATPase_AAA_CS"/>
</dbReference>
<evidence type="ECO:0000256" key="3">
    <source>
        <dbReference type="ARBA" id="ARBA00022741"/>
    </source>
</evidence>
<comment type="subcellular location">
    <subcellularLocation>
        <location evidence="7">Nucleus</location>
    </subcellularLocation>
</comment>
<dbReference type="PROSITE" id="PS00674">
    <property type="entry name" value="AAA"/>
    <property type="match status" value="1"/>
</dbReference>
<dbReference type="InterPro" id="IPR003959">
    <property type="entry name" value="ATPase_AAA_core"/>
</dbReference>
<accession>A0A2G2VGR7</accession>
<sequence>MSAPMEISMVNAAEVNTSEQNGVVPDPAPPPSLTLPEEKVLVSVEVCLKPSSTAHIDDVRLTVERMLEKRSMSYVDGPIPVPMDDLFLAENVQHICVCDTDVWMENRDVLLFWQVKPVVHVFQLSDEGPCEELSGDGQLSTFNEWILPAKEFNGMWESLIYESGLKQKLLRYAASALLFTEKGVNSFLVSWNRIILLHGPPGTGKTSLCKALAQKLSIRFSFRYPQSQLVEVNAHSLFSKWFSESGKLVAKLFLKIQEMVEEENNLVFVLIDEVESLAAARNAALSGSEPSDSIRVVNALLTQLDKLKSAPNVIILTTSNITAAIDIAFVDRADIKAYVGPPTLQARYEILRSCLQELLRTGILSNSQDGDHLVLPNFVILKENLHEVVPTEPQMSLHLGQQLLEAAEACEGMSGRSLRKLPFLAHAALANPYSCEPGKFLHVMMQTAKGEWSGLAA</sequence>
<dbReference type="Pfam" id="PF23242">
    <property type="entry name" value="AAA_lid_TRIP13_C"/>
    <property type="match status" value="1"/>
</dbReference>
<dbReference type="InterPro" id="IPR003593">
    <property type="entry name" value="AAA+_ATPase"/>
</dbReference>
<evidence type="ECO:0000256" key="6">
    <source>
        <dbReference type="RuleBase" id="RU003651"/>
    </source>
</evidence>
<dbReference type="Pfam" id="PF00004">
    <property type="entry name" value="AAA"/>
    <property type="match status" value="1"/>
</dbReference>
<reference evidence="9 10" key="1">
    <citation type="journal article" date="2017" name="Genome Biol.">
        <title>New reference genome sequences of hot pepper reveal the massive evolution of plant disease-resistance genes by retroduplication.</title>
        <authorList>
            <person name="Kim S."/>
            <person name="Park J."/>
            <person name="Yeom S.I."/>
            <person name="Kim Y.M."/>
            <person name="Seo E."/>
            <person name="Kim K.T."/>
            <person name="Kim M.S."/>
            <person name="Lee J.M."/>
            <person name="Cheong K."/>
            <person name="Shin H.S."/>
            <person name="Kim S.B."/>
            <person name="Han K."/>
            <person name="Lee J."/>
            <person name="Park M."/>
            <person name="Lee H.A."/>
            <person name="Lee H.Y."/>
            <person name="Lee Y."/>
            <person name="Oh S."/>
            <person name="Lee J.H."/>
            <person name="Choi E."/>
            <person name="Choi E."/>
            <person name="Lee S.E."/>
            <person name="Jeon J."/>
            <person name="Kim H."/>
            <person name="Choi G."/>
            <person name="Song H."/>
            <person name="Lee J."/>
            <person name="Lee S.C."/>
            <person name="Kwon J.K."/>
            <person name="Lee H.Y."/>
            <person name="Koo N."/>
            <person name="Hong Y."/>
            <person name="Kim R.W."/>
            <person name="Kang W.H."/>
            <person name="Huh J.H."/>
            <person name="Kang B.C."/>
            <person name="Yang T.J."/>
            <person name="Lee Y.H."/>
            <person name="Bennetzen J.L."/>
            <person name="Choi D."/>
        </authorList>
    </citation>
    <scope>NUCLEOTIDE SEQUENCE [LARGE SCALE GENOMIC DNA]</scope>
    <source>
        <strain evidence="10">cv. PBC81</strain>
    </source>
</reference>
<keyword evidence="4 6" id="KW-0067">ATP-binding</keyword>
<proteinExistence type="inferred from homology"/>
<dbReference type="GO" id="GO:0007131">
    <property type="term" value="P:reciprocal meiotic recombination"/>
    <property type="evidence" value="ECO:0007669"/>
    <property type="project" value="UniProtKB-UniRule"/>
</dbReference>
<dbReference type="InterPro" id="IPR044539">
    <property type="entry name" value="Pch2-like"/>
</dbReference>
<dbReference type="InterPro" id="IPR027417">
    <property type="entry name" value="P-loop_NTPase"/>
</dbReference>